<name>A0ACA9Q3Y8_9GLOM</name>
<comment type="caution">
    <text evidence="1">The sequence shown here is derived from an EMBL/GenBank/DDBJ whole genome shotgun (WGS) entry which is preliminary data.</text>
</comment>
<evidence type="ECO:0000313" key="1">
    <source>
        <dbReference type="EMBL" id="CAG8736552.1"/>
    </source>
</evidence>
<feature type="non-terminal residue" evidence="1">
    <location>
        <position position="1"/>
    </location>
</feature>
<accession>A0ACA9Q3Y8</accession>
<reference evidence="1" key="1">
    <citation type="submission" date="2021-06" db="EMBL/GenBank/DDBJ databases">
        <authorList>
            <person name="Kallberg Y."/>
            <person name="Tangrot J."/>
            <person name="Rosling A."/>
        </authorList>
    </citation>
    <scope>NUCLEOTIDE SEQUENCE</scope>
    <source>
        <strain evidence="1">28 12/20/2015</strain>
    </source>
</reference>
<keyword evidence="2" id="KW-1185">Reference proteome</keyword>
<dbReference type="Proteomes" id="UP000789366">
    <property type="component" value="Unassembled WGS sequence"/>
</dbReference>
<sequence length="129" mass="15002">HKAIESDSEEINLNEENFHCYDCADDILRGLETSRSGVMVKNPETLSGKYKKLLGIEIVETFEQFKLYVLDSCSKDFLTEDKKLTYLCSFVVKYFSELSLNDDYQSGRRHLQELFGKMKSDLQLYQSAF</sequence>
<organism evidence="1 2">
    <name type="scientific">Cetraspora pellucida</name>
    <dbReference type="NCBI Taxonomy" id="1433469"/>
    <lineage>
        <taxon>Eukaryota</taxon>
        <taxon>Fungi</taxon>
        <taxon>Fungi incertae sedis</taxon>
        <taxon>Mucoromycota</taxon>
        <taxon>Glomeromycotina</taxon>
        <taxon>Glomeromycetes</taxon>
        <taxon>Diversisporales</taxon>
        <taxon>Gigasporaceae</taxon>
        <taxon>Cetraspora</taxon>
    </lineage>
</organism>
<gene>
    <name evidence="1" type="ORF">SPELUC_LOCUS13486</name>
</gene>
<protein>
    <submittedName>
        <fullName evidence="1">5863_t:CDS:1</fullName>
    </submittedName>
</protein>
<evidence type="ECO:0000313" key="2">
    <source>
        <dbReference type="Proteomes" id="UP000789366"/>
    </source>
</evidence>
<dbReference type="EMBL" id="CAJVPW010035865">
    <property type="protein sequence ID" value="CAG8736552.1"/>
    <property type="molecule type" value="Genomic_DNA"/>
</dbReference>
<proteinExistence type="predicted"/>